<dbReference type="KEGG" id="mgg:MPLG2_1230"/>
<organism evidence="2 3">
    <name type="scientific">Micropruina glycogenica</name>
    <dbReference type="NCBI Taxonomy" id="75385"/>
    <lineage>
        <taxon>Bacteria</taxon>
        <taxon>Bacillati</taxon>
        <taxon>Actinomycetota</taxon>
        <taxon>Actinomycetes</taxon>
        <taxon>Propionibacteriales</taxon>
        <taxon>Nocardioidaceae</taxon>
        <taxon>Micropruina</taxon>
    </lineage>
</organism>
<dbReference type="EMBL" id="LT985188">
    <property type="protein sequence ID" value="SPD86266.1"/>
    <property type="molecule type" value="Genomic_DNA"/>
</dbReference>
<feature type="domain" description="Nitroreductase" evidence="1">
    <location>
        <begin position="66"/>
        <end position="248"/>
    </location>
</feature>
<dbReference type="PANTHER" id="PTHR43745:SF2">
    <property type="entry name" value="NITROREDUCTASE MJ1384-RELATED"/>
    <property type="match status" value="1"/>
</dbReference>
<accession>A0A2N9JFW0</accession>
<dbReference type="InterPro" id="IPR052544">
    <property type="entry name" value="Bacteriocin_Proc_Enz"/>
</dbReference>
<dbReference type="AlphaFoldDB" id="A0A2N9JFW0"/>
<evidence type="ECO:0000259" key="1">
    <source>
        <dbReference type="Pfam" id="PF00881"/>
    </source>
</evidence>
<dbReference type="CDD" id="cd02142">
    <property type="entry name" value="McbC_SagB-like_oxidoreductase"/>
    <property type="match status" value="1"/>
</dbReference>
<evidence type="ECO:0000313" key="2">
    <source>
        <dbReference type="EMBL" id="SPD86266.1"/>
    </source>
</evidence>
<dbReference type="Pfam" id="PF00881">
    <property type="entry name" value="Nitroreductase"/>
    <property type="match status" value="1"/>
</dbReference>
<reference evidence="2 3" key="1">
    <citation type="submission" date="2018-02" db="EMBL/GenBank/DDBJ databases">
        <authorList>
            <person name="Cohen D.B."/>
            <person name="Kent A.D."/>
        </authorList>
    </citation>
    <scope>NUCLEOTIDE SEQUENCE [LARGE SCALE GENOMIC DNA]</scope>
    <source>
        <strain evidence="2">1</strain>
    </source>
</reference>
<dbReference type="InterPro" id="IPR029479">
    <property type="entry name" value="Nitroreductase"/>
</dbReference>
<dbReference type="PANTHER" id="PTHR43745">
    <property type="entry name" value="NITROREDUCTASE MJ1384-RELATED"/>
    <property type="match status" value="1"/>
</dbReference>
<dbReference type="Proteomes" id="UP000238164">
    <property type="component" value="Chromosome 1"/>
</dbReference>
<dbReference type="Gene3D" id="3.40.109.10">
    <property type="entry name" value="NADH Oxidase"/>
    <property type="match status" value="1"/>
</dbReference>
<proteinExistence type="predicted"/>
<dbReference type="InterPro" id="IPR000415">
    <property type="entry name" value="Nitroreductase-like"/>
</dbReference>
<name>A0A2N9JFW0_9ACTN</name>
<dbReference type="GO" id="GO:0016491">
    <property type="term" value="F:oxidoreductase activity"/>
    <property type="evidence" value="ECO:0007669"/>
    <property type="project" value="InterPro"/>
</dbReference>
<dbReference type="SUPFAM" id="SSF55469">
    <property type="entry name" value="FMN-dependent nitroreductase-like"/>
    <property type="match status" value="1"/>
</dbReference>
<dbReference type="InterPro" id="IPR020051">
    <property type="entry name" value="SagB-type_dehydrogenase"/>
</dbReference>
<dbReference type="RefSeq" id="WP_105185299.1">
    <property type="nucleotide sequence ID" value="NZ_BAAAGO010000018.1"/>
</dbReference>
<dbReference type="NCBIfam" id="TIGR03605">
    <property type="entry name" value="antibiot_sagB"/>
    <property type="match status" value="1"/>
</dbReference>
<sequence length="267" mass="28792">MTMRDFTFADDVPAAWTYHRSTARWLFNASAGGESPPVKPGRENGDLPFTALPAGELPTLPLAEALRARVSCRTFRPDALPLADLATVLRCGYGVEHRSGTVMQDRPPPSGGGLYPLEISLLVRAVEGLEPGLYHYVPAVDGLEHVQQIALPRAFTTYLFMGQPWVADAAVVAVISFVGARSLTKYGDRGYRYALLEAGHTMQNLNLAVAALGLGAVNLGGFYDDELAVLCGIDIEHEVPLYASAIGHPDAQRSDRMAMRALDRGTV</sequence>
<dbReference type="OrthoDB" id="3723182at2"/>
<protein>
    <recommendedName>
        <fullName evidence="1">Nitroreductase domain-containing protein</fullName>
    </recommendedName>
</protein>
<keyword evidence="3" id="KW-1185">Reference proteome</keyword>
<gene>
    <name evidence="2" type="ORF">MPLG2_1230</name>
</gene>
<evidence type="ECO:0000313" key="3">
    <source>
        <dbReference type="Proteomes" id="UP000238164"/>
    </source>
</evidence>